<proteinExistence type="predicted"/>
<dbReference type="Proteomes" id="UP000289856">
    <property type="component" value="Chromosome"/>
</dbReference>
<keyword evidence="2" id="KW-0808">Transferase</keyword>
<dbReference type="PANTHER" id="PTHR43460">
    <property type="entry name" value="METHYLTRANSFERASE"/>
    <property type="match status" value="1"/>
</dbReference>
<dbReference type="InterPro" id="IPR052939">
    <property type="entry name" value="23S_rRNA_MeTrnsfrase_RlmA"/>
</dbReference>
<dbReference type="Pfam" id="PF13649">
    <property type="entry name" value="Methyltransf_25"/>
    <property type="match status" value="1"/>
</dbReference>
<dbReference type="InterPro" id="IPR041698">
    <property type="entry name" value="Methyltransf_25"/>
</dbReference>
<dbReference type="GO" id="GO:0008168">
    <property type="term" value="F:methyltransferase activity"/>
    <property type="evidence" value="ECO:0007669"/>
    <property type="project" value="UniProtKB-KW"/>
</dbReference>
<gene>
    <name evidence="2" type="ORF">KCTCHS21_08270</name>
</gene>
<dbReference type="OrthoDB" id="9795864at2"/>
<dbReference type="CDD" id="cd02440">
    <property type="entry name" value="AdoMet_MTases"/>
    <property type="match status" value="1"/>
</dbReference>
<keyword evidence="3" id="KW-1185">Reference proteome</keyword>
<protein>
    <submittedName>
        <fullName evidence="2">Methyltransferase</fullName>
    </submittedName>
</protein>
<accession>A0A3T1D024</accession>
<keyword evidence="2" id="KW-0489">Methyltransferase</keyword>
<dbReference type="Gene3D" id="3.40.50.150">
    <property type="entry name" value="Vaccinia Virus protein VP39"/>
    <property type="match status" value="1"/>
</dbReference>
<feature type="domain" description="Methyltransferase" evidence="1">
    <location>
        <begin position="50"/>
        <end position="132"/>
    </location>
</feature>
<name>A0A3T1D024_9BACL</name>
<dbReference type="RefSeq" id="WP_130605260.1">
    <property type="nucleotide sequence ID" value="NZ_AP019400.1"/>
</dbReference>
<evidence type="ECO:0000313" key="2">
    <source>
        <dbReference type="EMBL" id="BBI31428.1"/>
    </source>
</evidence>
<evidence type="ECO:0000259" key="1">
    <source>
        <dbReference type="Pfam" id="PF13649"/>
    </source>
</evidence>
<dbReference type="EMBL" id="AP019400">
    <property type="protein sequence ID" value="BBI31428.1"/>
    <property type="molecule type" value="Genomic_DNA"/>
</dbReference>
<organism evidence="2 3">
    <name type="scientific">Cohnella abietis</name>
    <dbReference type="NCBI Taxonomy" id="2507935"/>
    <lineage>
        <taxon>Bacteria</taxon>
        <taxon>Bacillati</taxon>
        <taxon>Bacillota</taxon>
        <taxon>Bacilli</taxon>
        <taxon>Bacillales</taxon>
        <taxon>Paenibacillaceae</taxon>
        <taxon>Cohnella</taxon>
    </lineage>
</organism>
<dbReference type="GO" id="GO:0032259">
    <property type="term" value="P:methylation"/>
    <property type="evidence" value="ECO:0007669"/>
    <property type="project" value="UniProtKB-KW"/>
</dbReference>
<dbReference type="AlphaFoldDB" id="A0A3T1D024"/>
<dbReference type="InterPro" id="IPR029063">
    <property type="entry name" value="SAM-dependent_MTases_sf"/>
</dbReference>
<reference evidence="2 3" key="1">
    <citation type="submission" date="2019-01" db="EMBL/GenBank/DDBJ databases">
        <title>Complete genome sequence of Cohnella hallensis HS21 isolated from Korean fir (Abies koreana) rhizospheric soil.</title>
        <authorList>
            <person name="Jiang L."/>
            <person name="Kang S.W."/>
            <person name="Kim S."/>
            <person name="Jung J."/>
            <person name="Kim C.Y."/>
            <person name="Kim D.H."/>
            <person name="Kim S.W."/>
            <person name="Lee J."/>
        </authorList>
    </citation>
    <scope>NUCLEOTIDE SEQUENCE [LARGE SCALE GENOMIC DNA]</scope>
    <source>
        <strain evidence="2 3">HS21</strain>
    </source>
</reference>
<sequence length="250" mass="28501">MNKFDYKKFYDTVGRLNGWDFSRVKATAEGVKWQFYDEVTQRCKPSDLLLDIGTGGGESLLSIADAALLLVGVDLSSSMIQTASRHLEHSNKHNVRFYQMDAEQLEFPNGYFNVVSCRHSPFSAKEIAKVLVNGGVFLTQQVSENDKLNIKQAFGRGQSKDPDGTLKNRYIEELKEAGFSDVQSFEYDATEYFEADEDLLFLLKHTPIVPSFGEYDHDYEILHQFIDNNQTDKGIRTNSKRFMIIAHKSI</sequence>
<dbReference type="KEGG" id="cohn:KCTCHS21_08270"/>
<evidence type="ECO:0000313" key="3">
    <source>
        <dbReference type="Proteomes" id="UP000289856"/>
    </source>
</evidence>
<dbReference type="SUPFAM" id="SSF53335">
    <property type="entry name" value="S-adenosyl-L-methionine-dependent methyltransferases"/>
    <property type="match status" value="1"/>
</dbReference>
<dbReference type="PANTHER" id="PTHR43460:SF1">
    <property type="entry name" value="METHYLTRANSFERASE TYPE 11 DOMAIN-CONTAINING PROTEIN"/>
    <property type="match status" value="1"/>
</dbReference>